<comment type="caution">
    <text evidence="2">The sequence shown here is derived from an EMBL/GenBank/DDBJ whole genome shotgun (WGS) entry which is preliminary data.</text>
</comment>
<evidence type="ECO:0000256" key="1">
    <source>
        <dbReference type="SAM" id="MobiDB-lite"/>
    </source>
</evidence>
<evidence type="ECO:0000313" key="3">
    <source>
        <dbReference type="Proteomes" id="UP000006222"/>
    </source>
</evidence>
<dbReference type="AlphaFoldDB" id="F2AMY2"/>
<gene>
    <name evidence="2" type="ORF">RBWH47_01279</name>
</gene>
<feature type="compositionally biased region" description="Polar residues" evidence="1">
    <location>
        <begin position="38"/>
        <end position="53"/>
    </location>
</feature>
<evidence type="ECO:0000313" key="2">
    <source>
        <dbReference type="EMBL" id="EGF28969.1"/>
    </source>
</evidence>
<reference evidence="2 3" key="1">
    <citation type="journal article" date="2013" name="Mar. Genomics">
        <title>Expression of sulfatases in Rhodopirellula baltica and the diversity of sulfatases in the genus Rhodopirellula.</title>
        <authorList>
            <person name="Wegner C.E."/>
            <person name="Richter-Heitmann T."/>
            <person name="Klindworth A."/>
            <person name="Klockow C."/>
            <person name="Richter M."/>
            <person name="Achstetter T."/>
            <person name="Glockner F.O."/>
            <person name="Harder J."/>
        </authorList>
    </citation>
    <scope>NUCLEOTIDE SEQUENCE [LARGE SCALE GENOMIC DNA]</scope>
    <source>
        <strain evidence="2 3">WH47</strain>
    </source>
</reference>
<protein>
    <submittedName>
        <fullName evidence="2">Uncharacterized protein</fullName>
    </submittedName>
</protein>
<feature type="region of interest" description="Disordered" evidence="1">
    <location>
        <begin position="1"/>
        <end position="65"/>
    </location>
</feature>
<dbReference type="EMBL" id="AFAR01000058">
    <property type="protein sequence ID" value="EGF28969.1"/>
    <property type="molecule type" value="Genomic_DNA"/>
</dbReference>
<sequence>MPSGGSPENVDEDQDAGPVGAVVDDAAGGEVPRKVAAGSTNWTPSLNGKSQRSVPPHSGKAAGQS</sequence>
<organism evidence="2 3">
    <name type="scientific">Rhodopirellula baltica WH47</name>
    <dbReference type="NCBI Taxonomy" id="991778"/>
    <lineage>
        <taxon>Bacteria</taxon>
        <taxon>Pseudomonadati</taxon>
        <taxon>Planctomycetota</taxon>
        <taxon>Planctomycetia</taxon>
        <taxon>Pirellulales</taxon>
        <taxon>Pirellulaceae</taxon>
        <taxon>Rhodopirellula</taxon>
    </lineage>
</organism>
<feature type="compositionally biased region" description="Low complexity" evidence="1">
    <location>
        <begin position="16"/>
        <end position="30"/>
    </location>
</feature>
<proteinExistence type="predicted"/>
<accession>F2AMY2</accession>
<dbReference type="PATRIC" id="fig|991778.3.peg.1095"/>
<name>F2AMY2_RHOBT</name>
<dbReference type="Proteomes" id="UP000006222">
    <property type="component" value="Unassembled WGS sequence"/>
</dbReference>